<evidence type="ECO:0000256" key="3">
    <source>
        <dbReference type="ARBA" id="ARBA00023163"/>
    </source>
</evidence>
<dbReference type="InterPro" id="IPR029016">
    <property type="entry name" value="GAF-like_dom_sf"/>
</dbReference>
<evidence type="ECO:0000256" key="2">
    <source>
        <dbReference type="ARBA" id="ARBA00023125"/>
    </source>
</evidence>
<dbReference type="InterPro" id="IPR036390">
    <property type="entry name" value="WH_DNA-bd_sf"/>
</dbReference>
<proteinExistence type="predicted"/>
<dbReference type="InterPro" id="IPR005471">
    <property type="entry name" value="Tscrpt_reg_IclR_N"/>
</dbReference>
<name>A0ABU8IVS2_9BURK</name>
<accession>A0ABU8IVS2</accession>
<dbReference type="InterPro" id="IPR014757">
    <property type="entry name" value="Tscrpt_reg_IclR_C"/>
</dbReference>
<dbReference type="Pfam" id="PF09339">
    <property type="entry name" value="HTH_IclR"/>
    <property type="match status" value="1"/>
</dbReference>
<dbReference type="EMBL" id="JACFYJ010000036">
    <property type="protein sequence ID" value="MEI5999621.1"/>
    <property type="molecule type" value="Genomic_DNA"/>
</dbReference>
<evidence type="ECO:0000259" key="5">
    <source>
        <dbReference type="PROSITE" id="PS51078"/>
    </source>
</evidence>
<dbReference type="SMART" id="SM00346">
    <property type="entry name" value="HTH_ICLR"/>
    <property type="match status" value="1"/>
</dbReference>
<feature type="domain" description="HTH iclR-type" evidence="4">
    <location>
        <begin position="1"/>
        <end position="56"/>
    </location>
</feature>
<dbReference type="SUPFAM" id="SSF46785">
    <property type="entry name" value="Winged helix' DNA-binding domain"/>
    <property type="match status" value="1"/>
</dbReference>
<keyword evidence="1" id="KW-0805">Transcription regulation</keyword>
<evidence type="ECO:0000256" key="1">
    <source>
        <dbReference type="ARBA" id="ARBA00023015"/>
    </source>
</evidence>
<dbReference type="Proteomes" id="UP001386437">
    <property type="component" value="Unassembled WGS sequence"/>
</dbReference>
<dbReference type="Pfam" id="PF01614">
    <property type="entry name" value="IclR_C"/>
    <property type="match status" value="1"/>
</dbReference>
<dbReference type="PROSITE" id="PS51077">
    <property type="entry name" value="HTH_ICLR"/>
    <property type="match status" value="1"/>
</dbReference>
<evidence type="ECO:0000259" key="4">
    <source>
        <dbReference type="PROSITE" id="PS51077"/>
    </source>
</evidence>
<keyword evidence="3" id="KW-0804">Transcription</keyword>
<protein>
    <submittedName>
        <fullName evidence="6">IclR family transcriptional regulator</fullName>
    </submittedName>
</protein>
<evidence type="ECO:0000313" key="6">
    <source>
        <dbReference type="EMBL" id="MEI5999621.1"/>
    </source>
</evidence>
<comment type="caution">
    <text evidence="6">The sequence shown here is derived from an EMBL/GenBank/DDBJ whole genome shotgun (WGS) entry which is preliminary data.</text>
</comment>
<keyword evidence="7" id="KW-1185">Reference proteome</keyword>
<dbReference type="PANTHER" id="PTHR30136">
    <property type="entry name" value="HELIX-TURN-HELIX TRANSCRIPTIONAL REGULATOR, ICLR FAMILY"/>
    <property type="match status" value="1"/>
</dbReference>
<dbReference type="InterPro" id="IPR036388">
    <property type="entry name" value="WH-like_DNA-bd_sf"/>
</dbReference>
<feature type="domain" description="IclR-ED" evidence="5">
    <location>
        <begin position="57"/>
        <end position="244"/>
    </location>
</feature>
<organism evidence="6 7">
    <name type="scientific">Paraburkholderia bengalensis</name>
    <dbReference type="NCBI Taxonomy" id="2747562"/>
    <lineage>
        <taxon>Bacteria</taxon>
        <taxon>Pseudomonadati</taxon>
        <taxon>Pseudomonadota</taxon>
        <taxon>Betaproteobacteria</taxon>
        <taxon>Burkholderiales</taxon>
        <taxon>Burkholderiaceae</taxon>
        <taxon>Paraburkholderia</taxon>
    </lineage>
</organism>
<dbReference type="InterPro" id="IPR050707">
    <property type="entry name" value="HTH_MetabolicPath_Reg"/>
</dbReference>
<gene>
    <name evidence="6" type="ORF">H3V53_21160</name>
</gene>
<dbReference type="Gene3D" id="3.30.450.40">
    <property type="match status" value="1"/>
</dbReference>
<evidence type="ECO:0000313" key="7">
    <source>
        <dbReference type="Proteomes" id="UP001386437"/>
    </source>
</evidence>
<dbReference type="PANTHER" id="PTHR30136:SF35">
    <property type="entry name" value="HTH-TYPE TRANSCRIPTIONAL REGULATOR RV1719"/>
    <property type="match status" value="1"/>
</dbReference>
<keyword evidence="2" id="KW-0238">DNA-binding</keyword>
<dbReference type="Gene3D" id="1.10.10.10">
    <property type="entry name" value="Winged helix-like DNA-binding domain superfamily/Winged helix DNA-binding domain"/>
    <property type="match status" value="1"/>
</dbReference>
<sequence>MAILELLSTDRNGMQLSRLSEALDIPVSAMHRLLTSLIDMGYVHQTREMGQYCLSLKAVSLGIRFVSKNSLIDLARPLMDELASVSGELSRLGLIDGERLVWVSKSLGTRAGLRYDPDSGAEAPLFCSASGLVWLATMSDEEALARVMKTGFGRDEDYGPNAPRTPEEFLKQLRRARANGYATVSNSVEVATAAMAALIRGKDGEPIGVLTIAGPMFRMTTKRMQELAPLLMRATAALSEINVSTFAMPPMHLHGERATYPPNGKEIRQ</sequence>
<dbReference type="PROSITE" id="PS51078">
    <property type="entry name" value="ICLR_ED"/>
    <property type="match status" value="1"/>
</dbReference>
<dbReference type="SUPFAM" id="SSF55781">
    <property type="entry name" value="GAF domain-like"/>
    <property type="match status" value="1"/>
</dbReference>
<reference evidence="6 7" key="1">
    <citation type="journal article" date="2022" name="Arch. Microbiol.">
        <title>Paraburkholderia bengalensis sp. nov. isolated from roots of Oryza sativa, IR64.</title>
        <authorList>
            <person name="Nag P."/>
            <person name="Mondal N."/>
            <person name="Sarkar J."/>
            <person name="Das S."/>
        </authorList>
    </citation>
    <scope>NUCLEOTIDE SEQUENCE [LARGE SCALE GENOMIC DNA]</scope>
    <source>
        <strain evidence="6 7">IR64_4_BI</strain>
    </source>
</reference>